<evidence type="ECO:0000256" key="3">
    <source>
        <dbReference type="ARBA" id="ARBA00012750"/>
    </source>
</evidence>
<comment type="pathway">
    <text evidence="1">tRNA modification; wybutosine-tRNA(Phe) biosynthesis.</text>
</comment>
<dbReference type="FunCoup" id="A0A7M7GR21">
    <property type="interactions" value="189"/>
</dbReference>
<dbReference type="GO" id="GO:0031591">
    <property type="term" value="P:wybutosine biosynthetic process"/>
    <property type="evidence" value="ECO:0000318"/>
    <property type="project" value="GO_Central"/>
</dbReference>
<comment type="catalytic activity">
    <reaction evidence="11">
        <text>4-demethyl-7-[(3S)-3-amino-3-carboxypropyl]wyosine(37) in tRNA(Phe) + S-adenosyl-L-methionine = 7-[(3S)-3-amino-3-carboxypropyl]wyosine(37) in tRNA(Phe) + S-adenosyl-L-homocysteine + H(+)</text>
        <dbReference type="Rhea" id="RHEA:36635"/>
        <dbReference type="Rhea" id="RHEA-COMP:10378"/>
        <dbReference type="Rhea" id="RHEA-COMP:10379"/>
        <dbReference type="ChEBI" id="CHEBI:15378"/>
        <dbReference type="ChEBI" id="CHEBI:57856"/>
        <dbReference type="ChEBI" id="CHEBI:59789"/>
        <dbReference type="ChEBI" id="CHEBI:73543"/>
        <dbReference type="ChEBI" id="CHEBI:73550"/>
        <dbReference type="EC" id="2.1.1.282"/>
    </reaction>
</comment>
<dbReference type="PANTHER" id="PTHR48418:SF1">
    <property type="entry name" value="TRNA WYBUTOSINE-SYNTHESIZING PROTEIN 3"/>
    <property type="match status" value="1"/>
</dbReference>
<feature type="domain" description="tRNA wybutosine-synthesizing protein" evidence="13">
    <location>
        <begin position="12"/>
        <end position="191"/>
    </location>
</feature>
<evidence type="ECO:0000256" key="1">
    <source>
        <dbReference type="ARBA" id="ARBA00004797"/>
    </source>
</evidence>
<dbReference type="Gene3D" id="3.30.1960.10">
    <property type="entry name" value="tRNA wybutosine-synthesizing-like"/>
    <property type="match status" value="1"/>
</dbReference>
<evidence type="ECO:0000256" key="11">
    <source>
        <dbReference type="ARBA" id="ARBA00049202"/>
    </source>
</evidence>
<dbReference type="AlphaFoldDB" id="A0A7M7GR21"/>
<reference evidence="15" key="1">
    <citation type="submission" date="2015-02" db="EMBL/GenBank/DDBJ databases">
        <title>Genome sequencing for Strongylocentrotus purpuratus.</title>
        <authorList>
            <person name="Murali S."/>
            <person name="Liu Y."/>
            <person name="Vee V."/>
            <person name="English A."/>
            <person name="Wang M."/>
            <person name="Skinner E."/>
            <person name="Han Y."/>
            <person name="Muzny D.M."/>
            <person name="Worley K.C."/>
            <person name="Gibbs R.A."/>
        </authorList>
    </citation>
    <scope>NUCLEOTIDE SEQUENCE</scope>
</reference>
<dbReference type="InterPro" id="IPR003827">
    <property type="entry name" value="tRNA_yW-synthesising"/>
</dbReference>
<proteinExistence type="inferred from homology"/>
<evidence type="ECO:0000256" key="10">
    <source>
        <dbReference type="ARBA" id="ARBA00030554"/>
    </source>
</evidence>
<protein>
    <recommendedName>
        <fullName evidence="4">tRNA wybutosine-synthesizing protein 3 homolog</fullName>
        <ecNumber evidence="3">2.1.1.282</ecNumber>
    </recommendedName>
    <alternativeName>
        <fullName evidence="10">tRNA(Phe) 7-((3-amino-3-carboxypropyl)-4-demethylwyosine(37)-N(4))-methyltransferase</fullName>
    </alternativeName>
</protein>
<keyword evidence="15" id="KW-1185">Reference proteome</keyword>
<dbReference type="InParanoid" id="A0A7M7GR21"/>
<evidence type="ECO:0000256" key="8">
    <source>
        <dbReference type="ARBA" id="ARBA00022694"/>
    </source>
</evidence>
<dbReference type="Pfam" id="PF02676">
    <property type="entry name" value="TYW3"/>
    <property type="match status" value="1"/>
</dbReference>
<dbReference type="UniPathway" id="UPA00375"/>
<dbReference type="PANTHER" id="PTHR48418">
    <property type="entry name" value="TRNA WYBUTOSINE-SYNTHESIZING PROTEIN 3"/>
    <property type="match status" value="1"/>
</dbReference>
<dbReference type="FunFam" id="3.30.1960.10:FF:000001">
    <property type="entry name" value="tRNA wybutosine-synthesizing protein 3 homolog"/>
    <property type="match status" value="1"/>
</dbReference>
<evidence type="ECO:0000256" key="7">
    <source>
        <dbReference type="ARBA" id="ARBA00022691"/>
    </source>
</evidence>
<dbReference type="GeneID" id="100890851"/>
<keyword evidence="7" id="KW-0949">S-adenosyl-L-methionine</keyword>
<dbReference type="InterPro" id="IPR036602">
    <property type="entry name" value="tRNA_yW-synthesising-like_sf"/>
</dbReference>
<evidence type="ECO:0000256" key="5">
    <source>
        <dbReference type="ARBA" id="ARBA00022603"/>
    </source>
</evidence>
<evidence type="ECO:0000256" key="2">
    <source>
        <dbReference type="ARBA" id="ARBA00008569"/>
    </source>
</evidence>
<keyword evidence="8" id="KW-0819">tRNA processing</keyword>
<dbReference type="SUPFAM" id="SSF111278">
    <property type="entry name" value="SSo0622-like"/>
    <property type="match status" value="1"/>
</dbReference>
<evidence type="ECO:0000256" key="12">
    <source>
        <dbReference type="SAM" id="MobiDB-lite"/>
    </source>
</evidence>
<comment type="function">
    <text evidence="9">Probable S-adenosyl-L-methionine-dependent methyltransferase that acts as a component of the wybutosine biosynthesis pathway. Wybutosine is a hyper modified guanosine with a tricyclic base found at the 3'-position adjacent to the anticodon of eukaryotic phenylalanine tRNA.</text>
</comment>
<dbReference type="CTD" id="127253"/>
<dbReference type="KEGG" id="spu:100890851"/>
<evidence type="ECO:0000256" key="4">
    <source>
        <dbReference type="ARBA" id="ARBA00016536"/>
    </source>
</evidence>
<dbReference type="EC" id="2.1.1.282" evidence="3"/>
<accession>A0A7M7GR21</accession>
<name>A0A7M7GR21_STRPU</name>
<sequence length="291" mass="33003">MAFSKTKASRLKCTDFSRKGEIDQFIISLVEIINNHDSYFTTSSCSGRIILFSESLDEYSVRKKGCRWLFVSHESASTADIISALDLEETKGEAVFKFEPFVLHVQCETTEHARKMHQAAVASGFRNSGITIGNGGKIMAAIRSTHGLEVPLTKEGRLLVSEDYIDFIVSLANSKMKENFNRIEKFQDTLQAMFREEKQNEADPNSRKNKHGRRLNERHPVKHKLTQTDTSDTEKDLDVSQSDVYENTKSFTNKECYSIDSRNTGDSESDCNVMTDLQGFAFLFKDSDEKT</sequence>
<reference evidence="14" key="2">
    <citation type="submission" date="2021-01" db="UniProtKB">
        <authorList>
            <consortium name="EnsemblMetazoa"/>
        </authorList>
    </citation>
    <scope>IDENTIFICATION</scope>
</reference>
<evidence type="ECO:0000313" key="14">
    <source>
        <dbReference type="EnsemblMetazoa" id="XP_003729633"/>
    </source>
</evidence>
<evidence type="ECO:0000259" key="13">
    <source>
        <dbReference type="Pfam" id="PF02676"/>
    </source>
</evidence>
<feature type="region of interest" description="Disordered" evidence="12">
    <location>
        <begin position="196"/>
        <end position="240"/>
    </location>
</feature>
<dbReference type="OrthoDB" id="263283at2759"/>
<dbReference type="GO" id="GO:0030488">
    <property type="term" value="P:tRNA methylation"/>
    <property type="evidence" value="ECO:0000318"/>
    <property type="project" value="GO_Central"/>
</dbReference>
<dbReference type="GO" id="GO:0005737">
    <property type="term" value="C:cytoplasm"/>
    <property type="evidence" value="ECO:0000318"/>
    <property type="project" value="GO_Central"/>
</dbReference>
<comment type="similarity">
    <text evidence="2">Belongs to the TYW3 family.</text>
</comment>
<keyword evidence="5" id="KW-0489">Methyltransferase</keyword>
<dbReference type="EnsemblMetazoa" id="XM_003729585">
    <property type="protein sequence ID" value="XP_003729633"/>
    <property type="gene ID" value="LOC100890851"/>
</dbReference>
<dbReference type="OMA" id="THRICAK"/>
<dbReference type="RefSeq" id="XP_003729633.2">
    <property type="nucleotide sequence ID" value="XM_003729585.3"/>
</dbReference>
<evidence type="ECO:0000256" key="6">
    <source>
        <dbReference type="ARBA" id="ARBA00022679"/>
    </source>
</evidence>
<dbReference type="GO" id="GO:0008175">
    <property type="term" value="F:tRNA methyltransferase activity"/>
    <property type="evidence" value="ECO:0000318"/>
    <property type="project" value="GO_Central"/>
</dbReference>
<evidence type="ECO:0000313" key="15">
    <source>
        <dbReference type="Proteomes" id="UP000007110"/>
    </source>
</evidence>
<keyword evidence="6" id="KW-0808">Transferase</keyword>
<organism evidence="14 15">
    <name type="scientific">Strongylocentrotus purpuratus</name>
    <name type="common">Purple sea urchin</name>
    <dbReference type="NCBI Taxonomy" id="7668"/>
    <lineage>
        <taxon>Eukaryota</taxon>
        <taxon>Metazoa</taxon>
        <taxon>Echinodermata</taxon>
        <taxon>Eleutherozoa</taxon>
        <taxon>Echinozoa</taxon>
        <taxon>Echinoidea</taxon>
        <taxon>Euechinoidea</taxon>
        <taxon>Echinacea</taxon>
        <taxon>Camarodonta</taxon>
        <taxon>Echinidea</taxon>
        <taxon>Strongylocentrotidae</taxon>
        <taxon>Strongylocentrotus</taxon>
    </lineage>
</organism>
<dbReference type="Proteomes" id="UP000007110">
    <property type="component" value="Unassembled WGS sequence"/>
</dbReference>
<evidence type="ECO:0000256" key="9">
    <source>
        <dbReference type="ARBA" id="ARBA00025378"/>
    </source>
</evidence>
<feature type="compositionally biased region" description="Basic and acidic residues" evidence="12">
    <location>
        <begin position="196"/>
        <end position="206"/>
    </location>
</feature>